<name>A0A1R2AN11_9CILI</name>
<keyword evidence="1" id="KW-0547">Nucleotide-binding</keyword>
<dbReference type="InterPro" id="IPR011146">
    <property type="entry name" value="HIT-like"/>
</dbReference>
<feature type="domain" description="HIT" evidence="4">
    <location>
        <begin position="24"/>
        <end position="126"/>
    </location>
</feature>
<evidence type="ECO:0000259" key="4">
    <source>
        <dbReference type="PROSITE" id="PS51084"/>
    </source>
</evidence>
<dbReference type="AlphaFoldDB" id="A0A1R2AN11"/>
<dbReference type="EMBL" id="MPUH01001887">
    <property type="protein sequence ID" value="OMJ65923.1"/>
    <property type="molecule type" value="Genomic_DNA"/>
</dbReference>
<evidence type="ECO:0000313" key="6">
    <source>
        <dbReference type="Proteomes" id="UP000187209"/>
    </source>
</evidence>
<dbReference type="PANTHER" id="PTHR12486:SF5">
    <property type="entry name" value="ADENOSINE 5'-MONOPHOSPHORAMIDASE HINT3"/>
    <property type="match status" value="1"/>
</dbReference>
<organism evidence="5 6">
    <name type="scientific">Stentor coeruleus</name>
    <dbReference type="NCBI Taxonomy" id="5963"/>
    <lineage>
        <taxon>Eukaryota</taxon>
        <taxon>Sar</taxon>
        <taxon>Alveolata</taxon>
        <taxon>Ciliophora</taxon>
        <taxon>Postciliodesmatophora</taxon>
        <taxon>Heterotrichea</taxon>
        <taxon>Heterotrichida</taxon>
        <taxon>Stentoridae</taxon>
        <taxon>Stentor</taxon>
    </lineage>
</organism>
<evidence type="ECO:0000256" key="2">
    <source>
        <dbReference type="ARBA" id="ARBA00022801"/>
    </source>
</evidence>
<protein>
    <recommendedName>
        <fullName evidence="4">HIT domain-containing protein</fullName>
    </recommendedName>
</protein>
<evidence type="ECO:0000256" key="3">
    <source>
        <dbReference type="PROSITE-ProRule" id="PRU00464"/>
    </source>
</evidence>
<dbReference type="GO" id="GO:0016787">
    <property type="term" value="F:hydrolase activity"/>
    <property type="evidence" value="ECO:0007669"/>
    <property type="project" value="UniProtKB-KW"/>
</dbReference>
<keyword evidence="6" id="KW-1185">Reference proteome</keyword>
<gene>
    <name evidence="5" type="ORF">SteCoe_37418</name>
</gene>
<comment type="caution">
    <text evidence="5">The sequence shown here is derived from an EMBL/GenBank/DDBJ whole genome shotgun (WGS) entry which is preliminary data.</text>
</comment>
<evidence type="ECO:0000256" key="1">
    <source>
        <dbReference type="ARBA" id="ARBA00022741"/>
    </source>
</evidence>
<dbReference type="OrthoDB" id="1915375at2759"/>
<dbReference type="Proteomes" id="UP000187209">
    <property type="component" value="Unassembled WGS sequence"/>
</dbReference>
<dbReference type="PROSITE" id="PS51084">
    <property type="entry name" value="HIT_2"/>
    <property type="match status" value="1"/>
</dbReference>
<dbReference type="InterPro" id="IPR036265">
    <property type="entry name" value="HIT-like_sf"/>
</dbReference>
<dbReference type="PANTHER" id="PTHR12486">
    <property type="entry name" value="APRATAXIN-RELATED"/>
    <property type="match status" value="1"/>
</dbReference>
<proteinExistence type="predicted"/>
<sequence length="147" mass="17017">MSKNPSTSTYDHPGTIASIPELCIFCKIITEKEGLIYEDEDVYVLNDKFPVSQVHLLVIPKRHIKNSYHLRNTDKDLVQKMIEVGSKIARDMNLENYRLGFHRALVISVPHLHMHVISLPFTSIIKQKLLFNWFLFTDAQNILNSLL</sequence>
<dbReference type="SUPFAM" id="SSF54197">
    <property type="entry name" value="HIT-like"/>
    <property type="match status" value="1"/>
</dbReference>
<accession>A0A1R2AN11</accession>
<dbReference type="Gene3D" id="3.30.428.10">
    <property type="entry name" value="HIT-like"/>
    <property type="match status" value="1"/>
</dbReference>
<dbReference type="GO" id="GO:0000166">
    <property type="term" value="F:nucleotide binding"/>
    <property type="evidence" value="ECO:0007669"/>
    <property type="project" value="UniProtKB-KW"/>
</dbReference>
<dbReference type="Pfam" id="PF11969">
    <property type="entry name" value="DcpS_C"/>
    <property type="match status" value="1"/>
</dbReference>
<reference evidence="5 6" key="1">
    <citation type="submission" date="2016-11" db="EMBL/GenBank/DDBJ databases">
        <title>The macronuclear genome of Stentor coeruleus: a giant cell with tiny introns.</title>
        <authorList>
            <person name="Slabodnick M."/>
            <person name="Ruby J.G."/>
            <person name="Reiff S.B."/>
            <person name="Swart E.C."/>
            <person name="Gosai S."/>
            <person name="Prabakaran S."/>
            <person name="Witkowska E."/>
            <person name="Larue G.E."/>
            <person name="Fisher S."/>
            <person name="Freeman R.M."/>
            <person name="Gunawardena J."/>
            <person name="Chu W."/>
            <person name="Stover N.A."/>
            <person name="Gregory B.D."/>
            <person name="Nowacki M."/>
            <person name="Derisi J."/>
            <person name="Roy S.W."/>
            <person name="Marshall W.F."/>
            <person name="Sood P."/>
        </authorList>
    </citation>
    <scope>NUCLEOTIDE SEQUENCE [LARGE SCALE GENOMIC DNA]</scope>
    <source>
        <strain evidence="5">WM001</strain>
    </source>
</reference>
<keyword evidence="2" id="KW-0378">Hydrolase</keyword>
<feature type="short sequence motif" description="Histidine triad motif" evidence="3">
    <location>
        <begin position="111"/>
        <end position="115"/>
    </location>
</feature>
<evidence type="ECO:0000313" key="5">
    <source>
        <dbReference type="EMBL" id="OMJ65923.1"/>
    </source>
</evidence>